<feature type="compositionally biased region" description="Low complexity" evidence="2">
    <location>
        <begin position="818"/>
        <end position="829"/>
    </location>
</feature>
<feature type="coiled-coil region" evidence="1">
    <location>
        <begin position="712"/>
        <end position="747"/>
    </location>
</feature>
<dbReference type="PANTHER" id="PTHR28161">
    <property type="entry name" value="ATP SYNTHASE SUBUNIT F, MITOCHONDRIAL"/>
    <property type="match status" value="1"/>
</dbReference>
<evidence type="ECO:0008006" key="5">
    <source>
        <dbReference type="Google" id="ProtNLM"/>
    </source>
</evidence>
<feature type="compositionally biased region" description="Polar residues" evidence="2">
    <location>
        <begin position="1240"/>
        <end position="1249"/>
    </location>
</feature>
<dbReference type="PANTHER" id="PTHR28161:SF1">
    <property type="entry name" value="ATP SYNTHASE SUBUNIT F, MITOCHONDRIAL"/>
    <property type="match status" value="1"/>
</dbReference>
<gene>
    <name evidence="3" type="ORF">UCRPC4_g05869</name>
</gene>
<protein>
    <recommendedName>
        <fullName evidence="5">ATP synthase subunit f, mitochondrial</fullName>
    </recommendedName>
</protein>
<feature type="compositionally biased region" description="Polar residues" evidence="2">
    <location>
        <begin position="589"/>
        <end position="598"/>
    </location>
</feature>
<dbReference type="OrthoDB" id="310870at2759"/>
<feature type="compositionally biased region" description="Low complexity" evidence="2">
    <location>
        <begin position="1213"/>
        <end position="1222"/>
    </location>
</feature>
<feature type="region of interest" description="Disordered" evidence="2">
    <location>
        <begin position="1201"/>
        <end position="1249"/>
    </location>
</feature>
<evidence type="ECO:0000313" key="3">
    <source>
        <dbReference type="EMBL" id="KKY16610.1"/>
    </source>
</evidence>
<feature type="region of interest" description="Disordered" evidence="2">
    <location>
        <begin position="1389"/>
        <end position="1468"/>
    </location>
</feature>
<feature type="compositionally biased region" description="Pro residues" evidence="2">
    <location>
        <begin position="1165"/>
        <end position="1174"/>
    </location>
</feature>
<feature type="compositionally biased region" description="Polar residues" evidence="2">
    <location>
        <begin position="292"/>
        <end position="305"/>
    </location>
</feature>
<dbReference type="InterPro" id="IPR019727">
    <property type="entry name" value="ATP_synth_F0_fsu_mt_fun"/>
</dbReference>
<feature type="compositionally biased region" description="Basic and acidic residues" evidence="2">
    <location>
        <begin position="164"/>
        <end position="174"/>
    </location>
</feature>
<feature type="compositionally biased region" description="Low complexity" evidence="2">
    <location>
        <begin position="515"/>
        <end position="528"/>
    </location>
</feature>
<feature type="compositionally biased region" description="Basic and acidic residues" evidence="2">
    <location>
        <begin position="240"/>
        <end position="251"/>
    </location>
</feature>
<feature type="compositionally biased region" description="Basic and acidic residues" evidence="2">
    <location>
        <begin position="865"/>
        <end position="877"/>
    </location>
</feature>
<feature type="compositionally biased region" description="Polar residues" evidence="2">
    <location>
        <begin position="830"/>
        <end position="840"/>
    </location>
</feature>
<evidence type="ECO:0000313" key="4">
    <source>
        <dbReference type="Proteomes" id="UP000053317"/>
    </source>
</evidence>
<dbReference type="GO" id="GO:0046933">
    <property type="term" value="F:proton-transporting ATP synthase activity, rotational mechanism"/>
    <property type="evidence" value="ECO:0007669"/>
    <property type="project" value="TreeGrafter"/>
</dbReference>
<feature type="region of interest" description="Disordered" evidence="2">
    <location>
        <begin position="147"/>
        <end position="174"/>
    </location>
</feature>
<feature type="region of interest" description="Disordered" evidence="2">
    <location>
        <begin position="460"/>
        <end position="710"/>
    </location>
</feature>
<feature type="compositionally biased region" description="Low complexity" evidence="2">
    <location>
        <begin position="274"/>
        <end position="285"/>
    </location>
</feature>
<feature type="region of interest" description="Disordered" evidence="2">
    <location>
        <begin position="274"/>
        <end position="358"/>
    </location>
</feature>
<feature type="compositionally biased region" description="Polar residues" evidence="2">
    <location>
        <begin position="967"/>
        <end position="983"/>
    </location>
</feature>
<evidence type="ECO:0000256" key="1">
    <source>
        <dbReference type="SAM" id="Coils"/>
    </source>
</evidence>
<feature type="region of interest" description="Disordered" evidence="2">
    <location>
        <begin position="372"/>
        <end position="394"/>
    </location>
</feature>
<feature type="region of interest" description="Disordered" evidence="2">
    <location>
        <begin position="1126"/>
        <end position="1180"/>
    </location>
</feature>
<keyword evidence="4" id="KW-1185">Reference proteome</keyword>
<sequence length="1468" mass="157595">MSYITRRALSTLIPPKIATPSAVSGGGSTARMERVVGFYEKLPRGPAPEIKPKGLLERYQARYFGKNSTAGPIWHAIIGILALGYTTEYYFHLRQKTAGQPTSTWRTQGLNQAPKIPSDDDDPVGKTDTEPVMAELNSRDVVNQSLSVGDLSPAGVPATNHYNSPKEGDEAKQLSEKQGYVAGDTRQDSHEGGPVQPVDVNTALTISTSDSTNGRMNPLTAAYANGSSNVNDASGGSDTDTSRSDGVRGSHVDGSGAVKKTSFKPVSFAKYSVSKVVSSSPTAKAAADKGTLSASPSLATVQPSSRPRLIAKSGSGLRDASLKTYKPAGKNGTGPDPMQVWNKNRAAPAPSTKHLTDEELKQQYGIHMTSRIQADGDGKESKWADIDDDEDDWAPDTIEWNDGTKVSLGQADIPQPVRDAKPAMSSIEPALAAPTKKLQPQVPSSVGPNATILKVGQNAEKHAKAITTHPKGAVEKPVASSTKTPAPVPAKSPWAPLPPVEKSPITFVPDSSISQPQGYFAQFGQQQQASSPAKSPTHEISADDFNRNWRDAQPNGPRELYMPNSGRYEAVNEGRRRPSRNEPHLRQPSVLQRPNATDSRGPAEPSAAFQTSRLSGDQERGQWGRRRASSNVSGGSGQFARRMSTSKAGDFTKIQPGVPQTHQVAPRGASPTQINHDSPRLSHVSSEAVGSSAPIPETEAPAQSVEDPVIVQKRIMAEKRELARRRRQEEEEREEAARRERIRLKLEALGPLPDKSSNKADLVSATGVPPSLKATEDNITSVPQSPPKPPVPEATGEPKQYGMMKVHHPDTVKKMMPQSHASQQLLQSSTMDPSTLSSYAAHNVQEARSDPLKPSRLANDGIRQGSDDVVRQLDRAQENNPGDVQGKGWSDTLSNGNAPTPWAASRVEQQAPKVSVWGSTNNALGNGTFDRSLAEFRGTRGQLPPPGHGARSTLWSNDRSPFPGVDSQFSTSVIGHSDTSQGLPSPDEQPLAANSEVDSMPPTSRPVPIGPPQPLHAASLAPGSRPSSAGLAGWNNFHAVAAREDRAANDRYRHDVATRLEEESRAGLRQQPHVTYNETWRQVDAGEQAGQRQIIGVSRSTGIPPQSIPSFGNVVANPHELIISRPSGVASGTPQRASRFFPSGSNNGLVSHERRAATYSHPEIPSSPSPPPPEELSHPAFYGDIHRPLVSLPKPKAVVRLPPKDPPPPPTPVQRATPTPQTWSAVVGQRAVSTPAPKSGSMQQAQPQNWQSKINALFDQKGYNGERKQYLAVAPSTKDMLDVLTETEMTVSLPISGTASPNHQSSVTSKDVEEEDEIFEDRIPGSLPVVKVPLEVPLLASQPLPTPRHRPRWMRNVDPISATFYPLDGDLAKTASIVVCLPGSTSARRTVPTKRIEHGGGISKPQRHNNKVRQRGTKPREASANLKVKNGSSQQESTSNHGPSSRTGITHQSSNGWKGPGPTPPVSR</sequence>
<dbReference type="Proteomes" id="UP000053317">
    <property type="component" value="Unassembled WGS sequence"/>
</dbReference>
<feature type="compositionally biased region" description="Basic residues" evidence="2">
    <location>
        <begin position="1405"/>
        <end position="1417"/>
    </location>
</feature>
<reference evidence="3 4" key="1">
    <citation type="submission" date="2015-05" db="EMBL/GenBank/DDBJ databases">
        <title>Distinctive expansion of gene families associated with plant cell wall degradation and secondary metabolism in the genomes of grapevine trunk pathogens.</title>
        <authorList>
            <person name="Lawrence D.P."/>
            <person name="Travadon R."/>
            <person name="Rolshausen P.E."/>
            <person name="Baumgartner K."/>
        </authorList>
    </citation>
    <scope>NUCLEOTIDE SEQUENCE [LARGE SCALE GENOMIC DNA]</scope>
    <source>
        <strain evidence="3">UCRPC4</strain>
    </source>
</reference>
<feature type="region of interest" description="Disordered" evidence="2">
    <location>
        <begin position="937"/>
        <end position="1028"/>
    </location>
</feature>
<keyword evidence="1" id="KW-0175">Coiled coil</keyword>
<proteinExistence type="predicted"/>
<feature type="region of interest" description="Disordered" evidence="2">
    <location>
        <begin position="749"/>
        <end position="909"/>
    </location>
</feature>
<feature type="region of interest" description="Disordered" evidence="2">
    <location>
        <begin position="98"/>
        <end position="129"/>
    </location>
</feature>
<organism evidence="3 4">
    <name type="scientific">Phaeomoniella chlamydospora</name>
    <name type="common">Phaeoacremonium chlamydosporum</name>
    <dbReference type="NCBI Taxonomy" id="158046"/>
    <lineage>
        <taxon>Eukaryota</taxon>
        <taxon>Fungi</taxon>
        <taxon>Dikarya</taxon>
        <taxon>Ascomycota</taxon>
        <taxon>Pezizomycotina</taxon>
        <taxon>Eurotiomycetes</taxon>
        <taxon>Chaetothyriomycetidae</taxon>
        <taxon>Phaeomoniellales</taxon>
        <taxon>Phaeomoniellaceae</taxon>
        <taxon>Phaeomoniella</taxon>
    </lineage>
</organism>
<feature type="compositionally biased region" description="Basic and acidic residues" evidence="2">
    <location>
        <begin position="570"/>
        <end position="585"/>
    </location>
</feature>
<comment type="caution">
    <text evidence="3">The sequence shown here is derived from an EMBL/GenBank/DDBJ whole genome shotgun (WGS) entry which is preliminary data.</text>
</comment>
<dbReference type="Pfam" id="PF10791">
    <property type="entry name" value="F1F0-ATPsyn_F"/>
    <property type="match status" value="1"/>
</dbReference>
<evidence type="ECO:0000256" key="2">
    <source>
        <dbReference type="SAM" id="MobiDB-lite"/>
    </source>
</evidence>
<name>A0A0G2GI03_PHACM</name>
<accession>A0A0G2GI03</accession>
<feature type="compositionally biased region" description="Polar residues" evidence="2">
    <location>
        <begin position="1430"/>
        <end position="1456"/>
    </location>
</feature>
<feature type="region of interest" description="Disordered" evidence="2">
    <location>
        <begin position="207"/>
        <end position="259"/>
    </location>
</feature>
<feature type="compositionally biased region" description="Pro residues" evidence="2">
    <location>
        <begin position="1003"/>
        <end position="1014"/>
    </location>
</feature>
<dbReference type="EMBL" id="LCWF01000159">
    <property type="protein sequence ID" value="KKY16610.1"/>
    <property type="molecule type" value="Genomic_DNA"/>
</dbReference>
<feature type="compositionally biased region" description="Basic and acidic residues" evidence="2">
    <location>
        <begin position="536"/>
        <end position="550"/>
    </location>
</feature>
<feature type="compositionally biased region" description="Basic and acidic residues" evidence="2">
    <location>
        <begin position="374"/>
        <end position="385"/>
    </location>
</feature>
<reference evidence="3 4" key="2">
    <citation type="submission" date="2015-05" db="EMBL/GenBank/DDBJ databases">
        <authorList>
            <person name="Morales-Cruz A."/>
            <person name="Amrine K.C."/>
            <person name="Cantu D."/>
        </authorList>
    </citation>
    <scope>NUCLEOTIDE SEQUENCE [LARGE SCALE GENOMIC DNA]</scope>
    <source>
        <strain evidence="3">UCRPC4</strain>
    </source>
</reference>
<feature type="compositionally biased region" description="Polar residues" evidence="2">
    <location>
        <begin position="98"/>
        <end position="111"/>
    </location>
</feature>
<feature type="compositionally biased region" description="Pro residues" evidence="2">
    <location>
        <begin position="486"/>
        <end position="501"/>
    </location>
</feature>